<dbReference type="PANTHER" id="PTHR30041">
    <property type="entry name" value="ARSENATE REDUCTASE"/>
    <property type="match status" value="1"/>
</dbReference>
<sequence>MKTIFIAYPKCSTCRNAEKYLKAHAIDYEFRHITEAVPTADELRNWISQNDFPIRKLFNTSGNVYKQLNLKEKLDLMREEEMLQLLSSNGMLIKRPILIQGNRMINGYSAEKYDAFFSGQDFV</sequence>
<dbReference type="CDD" id="cd03036">
    <property type="entry name" value="ArsC_like"/>
    <property type="match status" value="1"/>
</dbReference>
<dbReference type="InterPro" id="IPR006660">
    <property type="entry name" value="Arsenate_reductase-like"/>
</dbReference>
<reference evidence="2 3" key="1">
    <citation type="submission" date="2019-12" db="EMBL/GenBank/DDBJ databases">
        <authorList>
            <person name="Yang R."/>
        </authorList>
    </citation>
    <scope>NUCLEOTIDE SEQUENCE [LARGE SCALE GENOMIC DNA]</scope>
    <source>
        <strain evidence="2 3">DONG20-135</strain>
    </source>
</reference>
<dbReference type="AlphaFoldDB" id="A0A6N8U3E2"/>
<dbReference type="Pfam" id="PF03960">
    <property type="entry name" value="ArsC"/>
    <property type="match status" value="1"/>
</dbReference>
<comment type="caution">
    <text evidence="2">The sequence shown here is derived from an EMBL/GenBank/DDBJ whole genome shotgun (WGS) entry which is preliminary data.</text>
</comment>
<dbReference type="EMBL" id="WUUQ01000001">
    <property type="protein sequence ID" value="MXQ72748.1"/>
    <property type="molecule type" value="Genomic_DNA"/>
</dbReference>
<accession>A0A6N8U3E2</accession>
<keyword evidence="3" id="KW-1185">Reference proteome</keyword>
<dbReference type="PANTHER" id="PTHR30041:SF8">
    <property type="entry name" value="PROTEIN YFFB"/>
    <property type="match status" value="1"/>
</dbReference>
<name>A0A6N8U3E2_9FIRM</name>
<organism evidence="2 3">
    <name type="scientific">Copranaerobaculum intestinale</name>
    <dbReference type="NCBI Taxonomy" id="2692629"/>
    <lineage>
        <taxon>Bacteria</taxon>
        <taxon>Bacillati</taxon>
        <taxon>Bacillota</taxon>
        <taxon>Erysipelotrichia</taxon>
        <taxon>Erysipelotrichales</taxon>
        <taxon>Erysipelotrichaceae</taxon>
        <taxon>Copranaerobaculum</taxon>
    </lineage>
</organism>
<dbReference type="RefSeq" id="WP_160624231.1">
    <property type="nucleotide sequence ID" value="NZ_WUUQ01000001.1"/>
</dbReference>
<dbReference type="Gene3D" id="3.40.30.10">
    <property type="entry name" value="Glutaredoxin"/>
    <property type="match status" value="1"/>
</dbReference>
<dbReference type="SUPFAM" id="SSF52833">
    <property type="entry name" value="Thioredoxin-like"/>
    <property type="match status" value="1"/>
</dbReference>
<proteinExistence type="inferred from homology"/>
<dbReference type="InterPro" id="IPR006504">
    <property type="entry name" value="Tscrpt_reg_Spx/MgsR"/>
</dbReference>
<gene>
    <name evidence="2" type="ORF">GSF08_02150</name>
</gene>
<comment type="similarity">
    <text evidence="1">Belongs to the ArsC family.</text>
</comment>
<dbReference type="Proteomes" id="UP000434036">
    <property type="component" value="Unassembled WGS sequence"/>
</dbReference>
<dbReference type="NCBIfam" id="TIGR01617">
    <property type="entry name" value="arsC_related"/>
    <property type="match status" value="1"/>
</dbReference>
<protein>
    <submittedName>
        <fullName evidence="2">Spx/MgsR family RNA polymerase-binding regulatory protein</fullName>
    </submittedName>
</protein>
<reference evidence="2 3" key="2">
    <citation type="submission" date="2020-01" db="EMBL/GenBank/DDBJ databases">
        <title>Clostridiaceae sp. nov. isolated from the gut of human by culturomics.</title>
        <authorList>
            <person name="Chang Y."/>
        </authorList>
    </citation>
    <scope>NUCLEOTIDE SEQUENCE [LARGE SCALE GENOMIC DNA]</scope>
    <source>
        <strain evidence="2 3">DONG20-135</strain>
    </source>
</reference>
<dbReference type="InterPro" id="IPR036249">
    <property type="entry name" value="Thioredoxin-like_sf"/>
</dbReference>
<evidence type="ECO:0000313" key="2">
    <source>
        <dbReference type="EMBL" id="MXQ72748.1"/>
    </source>
</evidence>
<dbReference type="PROSITE" id="PS51353">
    <property type="entry name" value="ARSC"/>
    <property type="match status" value="1"/>
</dbReference>
<evidence type="ECO:0000313" key="3">
    <source>
        <dbReference type="Proteomes" id="UP000434036"/>
    </source>
</evidence>
<evidence type="ECO:0000256" key="1">
    <source>
        <dbReference type="PROSITE-ProRule" id="PRU01282"/>
    </source>
</evidence>